<dbReference type="InterPro" id="IPR011012">
    <property type="entry name" value="Longin-like_dom_sf"/>
</dbReference>
<dbReference type="SUPFAM" id="SSF64356">
    <property type="entry name" value="SNARE-like"/>
    <property type="match status" value="1"/>
</dbReference>
<evidence type="ECO:0000256" key="1">
    <source>
        <dbReference type="PROSITE-ProRule" id="PRU00290"/>
    </source>
</evidence>
<sequence length="509" mass="57318">MRAYSIIVCNENDENSIKILSSCYCLSRYGVQEIITHDEYTIFSYKWSDGLSIFMICDNDFPSSIKNKNQHELSLLEDDKLIYRTIFTILNKYKEPLISDAITESQIKIDKAREAINVSLKSFLDRGENLDELIQKSNDLSESSKKLFKMSKKTKRPCCKKSVKEVPTAPASPSILPLKDANLPETVIKEVSKILYFGFGGFLTLSIISLAVLQVNTNAVCDRNLDEINGLSAIFSLTMSLVCSLMLLLPDQRDALIKAFKYNEFPSMKKISICSWASITSFILVPAVLIMHDISGFIQISESNSCKYTAPGLYIGTSIVLSFQLLIILLLTMALFSSNLMDLINSLPSINLEKNNIFIHHLASFFSYTISTFNWTINQSIDFIRKHCFSNCAELYSKFVANFKNLECLLSSITSKVTEASKNISSKLQTLLENISRLSKNTIEKTNLCGKELCAFGKEIFIKVKSAILAIKEGSAGKFSKNIKDNLPFFRFQLRDYPAITKVVCKLVC</sequence>
<feature type="transmembrane region" description="Helical" evidence="2">
    <location>
        <begin position="194"/>
        <end position="216"/>
    </location>
</feature>
<dbReference type="Pfam" id="PF00957">
    <property type="entry name" value="Synaptobrevin"/>
    <property type="match status" value="1"/>
</dbReference>
<keyword evidence="1" id="KW-0175">Coiled coil</keyword>
<keyword evidence="2" id="KW-0472">Membrane</keyword>
<dbReference type="PANTHER" id="PTHR45806">
    <property type="entry name" value="SYNAPTOBREVIN HOMOLOG YKT6"/>
    <property type="match status" value="1"/>
</dbReference>
<keyword evidence="2" id="KW-1133">Transmembrane helix</keyword>
<gene>
    <name evidence="4" type="ORF">CmeUKMEL1_13945</name>
</gene>
<dbReference type="AlphaFoldDB" id="A0A2P4Z3U5"/>
<feature type="domain" description="V-SNARE coiled-coil homology" evidence="3">
    <location>
        <begin position="101"/>
        <end position="161"/>
    </location>
</feature>
<dbReference type="GO" id="GO:0005794">
    <property type="term" value="C:Golgi apparatus"/>
    <property type="evidence" value="ECO:0007669"/>
    <property type="project" value="TreeGrafter"/>
</dbReference>
<dbReference type="Proteomes" id="UP000236928">
    <property type="component" value="Unassembled WGS sequence"/>
</dbReference>
<name>A0A2P4Z3U5_9CRYT</name>
<proteinExistence type="predicted"/>
<reference evidence="4 5" key="1">
    <citation type="submission" date="2014-04" db="EMBL/GenBank/DDBJ databases">
        <title>Comparative Genomics of Cryptosporidium Species.</title>
        <authorList>
            <person name="Silva J.C."/>
            <person name="Su Q."/>
            <person name="Chalmers R."/>
            <person name="Chibucos M.C."/>
            <person name="Elwin K."/>
            <person name="Godinez A."/>
            <person name="Guo F."/>
            <person name="Huynh K."/>
            <person name="Orvis J."/>
            <person name="Ott S."/>
            <person name="Sadzewicz L."/>
            <person name="Sengamalay N."/>
            <person name="Shetty A."/>
            <person name="Sun M."/>
            <person name="Tallon L."/>
            <person name="Xiao L."/>
            <person name="Zhang H."/>
            <person name="Fraser C.M."/>
            <person name="Zhu G."/>
            <person name="Kissinger J."/>
            <person name="Widmer G."/>
        </authorList>
    </citation>
    <scope>NUCLEOTIDE SEQUENCE [LARGE SCALE GENOMIC DNA]</scope>
    <source>
        <strain evidence="4 5">UKMEL1</strain>
    </source>
</reference>
<keyword evidence="2" id="KW-0812">Transmembrane</keyword>
<feature type="transmembrane region" description="Helical" evidence="2">
    <location>
        <begin position="357"/>
        <end position="377"/>
    </location>
</feature>
<keyword evidence="5" id="KW-1185">Reference proteome</keyword>
<evidence type="ECO:0000313" key="5">
    <source>
        <dbReference type="Proteomes" id="UP000236928"/>
    </source>
</evidence>
<accession>A0A2P4Z3U5</accession>
<feature type="transmembrane region" description="Helical" evidence="2">
    <location>
        <begin position="271"/>
        <end position="292"/>
    </location>
</feature>
<dbReference type="SUPFAM" id="SSF58038">
    <property type="entry name" value="SNARE fusion complex"/>
    <property type="match status" value="1"/>
</dbReference>
<dbReference type="PANTHER" id="PTHR45806:SF1">
    <property type="entry name" value="SYNAPTOBREVIN HOMOLOG YKT6"/>
    <property type="match status" value="1"/>
</dbReference>
<evidence type="ECO:0000259" key="3">
    <source>
        <dbReference type="PROSITE" id="PS50892"/>
    </source>
</evidence>
<dbReference type="InterPro" id="IPR042855">
    <property type="entry name" value="V_SNARE_CC"/>
</dbReference>
<dbReference type="GO" id="GO:0006888">
    <property type="term" value="P:endoplasmic reticulum to Golgi vesicle-mediated transport"/>
    <property type="evidence" value="ECO:0007669"/>
    <property type="project" value="TreeGrafter"/>
</dbReference>
<evidence type="ECO:0000313" key="4">
    <source>
        <dbReference type="EMBL" id="POM84748.1"/>
    </source>
</evidence>
<organism evidence="4 5">
    <name type="scientific">Cryptosporidium meleagridis</name>
    <dbReference type="NCBI Taxonomy" id="93969"/>
    <lineage>
        <taxon>Eukaryota</taxon>
        <taxon>Sar</taxon>
        <taxon>Alveolata</taxon>
        <taxon>Apicomplexa</taxon>
        <taxon>Conoidasida</taxon>
        <taxon>Coccidia</taxon>
        <taxon>Eucoccidiorida</taxon>
        <taxon>Eimeriorina</taxon>
        <taxon>Cryptosporidiidae</taxon>
        <taxon>Cryptosporidium</taxon>
    </lineage>
</organism>
<feature type="transmembrane region" description="Helical" evidence="2">
    <location>
        <begin position="312"/>
        <end position="336"/>
    </location>
</feature>
<dbReference type="PROSITE" id="PS50892">
    <property type="entry name" value="V_SNARE"/>
    <property type="match status" value="1"/>
</dbReference>
<feature type="transmembrane region" description="Helical" evidence="2">
    <location>
        <begin position="228"/>
        <end position="250"/>
    </location>
</feature>
<dbReference type="GO" id="GO:0005484">
    <property type="term" value="F:SNAP receptor activity"/>
    <property type="evidence" value="ECO:0007669"/>
    <property type="project" value="TreeGrafter"/>
</dbReference>
<dbReference type="Gene3D" id="1.20.5.110">
    <property type="match status" value="1"/>
</dbReference>
<dbReference type="VEuPathDB" id="CryptoDB:CmeUKMEL1_13945"/>
<protein>
    <submittedName>
        <fullName evidence="4">Synaptobrevin family protein</fullName>
    </submittedName>
</protein>
<dbReference type="OrthoDB" id="27923at2759"/>
<dbReference type="EMBL" id="JIBK01000047">
    <property type="protein sequence ID" value="POM84748.1"/>
    <property type="molecule type" value="Genomic_DNA"/>
</dbReference>
<evidence type="ECO:0000256" key="2">
    <source>
        <dbReference type="SAM" id="Phobius"/>
    </source>
</evidence>
<comment type="caution">
    <text evidence="4">The sequence shown here is derived from an EMBL/GenBank/DDBJ whole genome shotgun (WGS) entry which is preliminary data.</text>
</comment>